<keyword evidence="1" id="KW-0001">2Fe-2S</keyword>
<keyword evidence="3" id="KW-0560">Oxidoreductase</keyword>
<gene>
    <name evidence="7" type="ORF">GA0061102_101524</name>
</gene>
<dbReference type="InterPro" id="IPR036010">
    <property type="entry name" value="2Fe-2S_ferredoxin-like_sf"/>
</dbReference>
<dbReference type="AlphaFoldDB" id="A0A1C3VM21"/>
<evidence type="ECO:0000313" key="8">
    <source>
        <dbReference type="Proteomes" id="UP000199435"/>
    </source>
</evidence>
<dbReference type="RefSeq" id="WP_092848966.1">
    <property type="nucleotide sequence ID" value="NZ_FMAH01000015.1"/>
</dbReference>
<dbReference type="CDD" id="cd00207">
    <property type="entry name" value="fer2"/>
    <property type="match status" value="1"/>
</dbReference>
<evidence type="ECO:0000256" key="1">
    <source>
        <dbReference type="ARBA" id="ARBA00022714"/>
    </source>
</evidence>
<protein>
    <submittedName>
        <fullName evidence="7">Aerobic-type carbon monoxide dehydrogenase, small subunit, CoxS/CutS family</fullName>
    </submittedName>
</protein>
<evidence type="ECO:0000256" key="4">
    <source>
        <dbReference type="ARBA" id="ARBA00023004"/>
    </source>
</evidence>
<sequence>MTISININGREHSVTSDPDTPLLYVLRDELQLNGAKYGCGLGQCGACTVHIDGHAVFSCLTPVGALGQRQVRTIEGLGSLSAPNVVQKAFQDEQAAQCGYCIAGMIMRAQALLDKNPAPSEDQIRTHMQPNLCRCGTHARILRAVRRASDQLTQAVSNGGAQ</sequence>
<dbReference type="SUPFAM" id="SSF54292">
    <property type="entry name" value="2Fe-2S ferredoxin-like"/>
    <property type="match status" value="1"/>
</dbReference>
<evidence type="ECO:0000256" key="2">
    <source>
        <dbReference type="ARBA" id="ARBA00022723"/>
    </source>
</evidence>
<dbReference type="PROSITE" id="PS51085">
    <property type="entry name" value="2FE2S_FER_2"/>
    <property type="match status" value="1"/>
</dbReference>
<dbReference type="Proteomes" id="UP000199435">
    <property type="component" value="Unassembled WGS sequence"/>
</dbReference>
<dbReference type="InterPro" id="IPR012675">
    <property type="entry name" value="Beta-grasp_dom_sf"/>
</dbReference>
<keyword evidence="2" id="KW-0479">Metal-binding</keyword>
<dbReference type="InterPro" id="IPR002888">
    <property type="entry name" value="2Fe-2S-bd"/>
</dbReference>
<reference evidence="8" key="1">
    <citation type="submission" date="2016-08" db="EMBL/GenBank/DDBJ databases">
        <authorList>
            <person name="Varghese N."/>
            <person name="Submissions Spin"/>
        </authorList>
    </citation>
    <scope>NUCLEOTIDE SEQUENCE [LARGE SCALE GENOMIC DNA]</scope>
    <source>
        <strain evidence="8">HAMBI 2971</strain>
    </source>
</reference>
<organism evidence="7 8">
    <name type="scientific">Rhizobium miluonense</name>
    <dbReference type="NCBI Taxonomy" id="411945"/>
    <lineage>
        <taxon>Bacteria</taxon>
        <taxon>Pseudomonadati</taxon>
        <taxon>Pseudomonadota</taxon>
        <taxon>Alphaproteobacteria</taxon>
        <taxon>Hyphomicrobiales</taxon>
        <taxon>Rhizobiaceae</taxon>
        <taxon>Rhizobium/Agrobacterium group</taxon>
        <taxon>Rhizobium</taxon>
    </lineage>
</organism>
<keyword evidence="4" id="KW-0408">Iron</keyword>
<dbReference type="InterPro" id="IPR001041">
    <property type="entry name" value="2Fe-2S_ferredoxin-type"/>
</dbReference>
<feature type="domain" description="2Fe-2S ferredoxin-type" evidence="6">
    <location>
        <begin position="1"/>
        <end position="77"/>
    </location>
</feature>
<dbReference type="Pfam" id="PF00111">
    <property type="entry name" value="Fer2"/>
    <property type="match status" value="1"/>
</dbReference>
<dbReference type="Gene3D" id="1.10.150.120">
    <property type="entry name" value="[2Fe-2S]-binding domain"/>
    <property type="match status" value="1"/>
</dbReference>
<dbReference type="Pfam" id="PF01799">
    <property type="entry name" value="Fer2_2"/>
    <property type="match status" value="1"/>
</dbReference>
<accession>A0A1C3VM21</accession>
<keyword evidence="5" id="KW-0411">Iron-sulfur</keyword>
<dbReference type="STRING" id="411945.GA0061102_101524"/>
<dbReference type="PROSITE" id="PS00197">
    <property type="entry name" value="2FE2S_FER_1"/>
    <property type="match status" value="1"/>
</dbReference>
<dbReference type="GO" id="GO:0016491">
    <property type="term" value="F:oxidoreductase activity"/>
    <property type="evidence" value="ECO:0007669"/>
    <property type="project" value="UniProtKB-KW"/>
</dbReference>
<dbReference type="PANTHER" id="PTHR44379">
    <property type="entry name" value="OXIDOREDUCTASE WITH IRON-SULFUR SUBUNIT"/>
    <property type="match status" value="1"/>
</dbReference>
<dbReference type="OrthoDB" id="9806714at2"/>
<evidence type="ECO:0000256" key="3">
    <source>
        <dbReference type="ARBA" id="ARBA00023002"/>
    </source>
</evidence>
<dbReference type="GO" id="GO:0046872">
    <property type="term" value="F:metal ion binding"/>
    <property type="evidence" value="ECO:0007669"/>
    <property type="project" value="UniProtKB-KW"/>
</dbReference>
<name>A0A1C3VM21_9HYPH</name>
<proteinExistence type="predicted"/>
<evidence type="ECO:0000259" key="6">
    <source>
        <dbReference type="PROSITE" id="PS51085"/>
    </source>
</evidence>
<dbReference type="EMBL" id="FMAH01000015">
    <property type="protein sequence ID" value="SCB28831.1"/>
    <property type="molecule type" value="Genomic_DNA"/>
</dbReference>
<dbReference type="Gene3D" id="3.10.20.30">
    <property type="match status" value="1"/>
</dbReference>
<dbReference type="InterPro" id="IPR051452">
    <property type="entry name" value="Diverse_Oxidoreductases"/>
</dbReference>
<dbReference type="PANTHER" id="PTHR44379:SF6">
    <property type="entry name" value="BLR6046 PROTEIN"/>
    <property type="match status" value="1"/>
</dbReference>
<dbReference type="SUPFAM" id="SSF47741">
    <property type="entry name" value="CO dehydrogenase ISP C-domain like"/>
    <property type="match status" value="1"/>
</dbReference>
<dbReference type="InterPro" id="IPR006058">
    <property type="entry name" value="2Fe2S_fd_BS"/>
</dbReference>
<keyword evidence="8" id="KW-1185">Reference proteome</keyword>
<evidence type="ECO:0000256" key="5">
    <source>
        <dbReference type="ARBA" id="ARBA00023014"/>
    </source>
</evidence>
<dbReference type="InterPro" id="IPR036884">
    <property type="entry name" value="2Fe-2S-bd_dom_sf"/>
</dbReference>
<evidence type="ECO:0000313" key="7">
    <source>
        <dbReference type="EMBL" id="SCB28831.1"/>
    </source>
</evidence>
<dbReference type="GO" id="GO:0051537">
    <property type="term" value="F:2 iron, 2 sulfur cluster binding"/>
    <property type="evidence" value="ECO:0007669"/>
    <property type="project" value="UniProtKB-KW"/>
</dbReference>